<keyword evidence="3 6" id="KW-0732">Signal</keyword>
<dbReference type="InterPro" id="IPR038352">
    <property type="entry name" value="Imelysin_sf"/>
</dbReference>
<gene>
    <name evidence="8" type="ORF">F7731_24190</name>
</gene>
<evidence type="ECO:0000256" key="2">
    <source>
        <dbReference type="ARBA" id="ARBA00005989"/>
    </source>
</evidence>
<keyword evidence="4" id="KW-0175">Coiled coil</keyword>
<feature type="domain" description="Imelysin-like" evidence="7">
    <location>
        <begin position="173"/>
        <end position="390"/>
    </location>
</feature>
<keyword evidence="9" id="KW-1185">Reference proteome</keyword>
<name>A0A6L3V450_9BACI</name>
<dbReference type="Proteomes" id="UP000481030">
    <property type="component" value="Unassembled WGS sequence"/>
</dbReference>
<evidence type="ECO:0000259" key="7">
    <source>
        <dbReference type="Pfam" id="PF09375"/>
    </source>
</evidence>
<organism evidence="8 9">
    <name type="scientific">Cytobacillus depressus</name>
    <dbReference type="NCBI Taxonomy" id="1602942"/>
    <lineage>
        <taxon>Bacteria</taxon>
        <taxon>Bacillati</taxon>
        <taxon>Bacillota</taxon>
        <taxon>Bacilli</taxon>
        <taxon>Bacillales</taxon>
        <taxon>Bacillaceae</taxon>
        <taxon>Cytobacillus</taxon>
    </lineage>
</organism>
<dbReference type="InterPro" id="IPR050894">
    <property type="entry name" value="EfeM/EfeO_iron_uptake"/>
</dbReference>
<evidence type="ECO:0000256" key="6">
    <source>
        <dbReference type="SAM" id="SignalP"/>
    </source>
</evidence>
<feature type="signal peptide" evidence="6">
    <location>
        <begin position="1"/>
        <end position="38"/>
    </location>
</feature>
<feature type="region of interest" description="Disordered" evidence="5">
    <location>
        <begin position="41"/>
        <end position="61"/>
    </location>
</feature>
<comment type="similarity">
    <text evidence="2">Belongs to the EfeM/EfeO family.</text>
</comment>
<dbReference type="InterPro" id="IPR018976">
    <property type="entry name" value="Imelysin-like"/>
</dbReference>
<evidence type="ECO:0000256" key="5">
    <source>
        <dbReference type="SAM" id="MobiDB-lite"/>
    </source>
</evidence>
<comment type="caution">
    <text evidence="8">The sequence shown here is derived from an EMBL/GenBank/DDBJ whole genome shotgun (WGS) entry which is preliminary data.</text>
</comment>
<evidence type="ECO:0000256" key="3">
    <source>
        <dbReference type="ARBA" id="ARBA00022729"/>
    </source>
</evidence>
<dbReference type="GO" id="GO:0030313">
    <property type="term" value="C:cell envelope"/>
    <property type="evidence" value="ECO:0007669"/>
    <property type="project" value="UniProtKB-SubCell"/>
</dbReference>
<dbReference type="CDD" id="cd14656">
    <property type="entry name" value="Imelysin-like_EfeO"/>
    <property type="match status" value="1"/>
</dbReference>
<evidence type="ECO:0000313" key="9">
    <source>
        <dbReference type="Proteomes" id="UP000481030"/>
    </source>
</evidence>
<dbReference type="InterPro" id="IPR053377">
    <property type="entry name" value="Iron_uptake_EfeM/EfeO"/>
</dbReference>
<feature type="chain" id="PRO_5038558299" evidence="6">
    <location>
        <begin position="39"/>
        <end position="406"/>
    </location>
</feature>
<comment type="subcellular location">
    <subcellularLocation>
        <location evidence="1">Cell envelope</location>
    </subcellularLocation>
</comment>
<dbReference type="PANTHER" id="PTHR39192:SF1">
    <property type="entry name" value="IRON UPTAKE SYSTEM COMPONENT EFEO"/>
    <property type="match status" value="1"/>
</dbReference>
<dbReference type="EMBL" id="WBOS01000024">
    <property type="protein sequence ID" value="KAB2328732.1"/>
    <property type="molecule type" value="Genomic_DNA"/>
</dbReference>
<dbReference type="PANTHER" id="PTHR39192">
    <property type="entry name" value="IRON UPTAKE SYSTEM COMPONENT EFEO"/>
    <property type="match status" value="1"/>
</dbReference>
<reference evidence="8 9" key="1">
    <citation type="journal article" date="2016" name="Antonie Van Leeuwenhoek">
        <title>Bacillus depressus sp. nov., isolated from soil of a sunflower field.</title>
        <authorList>
            <person name="Wei X."/>
            <person name="Xin D."/>
            <person name="Xin Y."/>
            <person name="Zhang H."/>
            <person name="Wang T."/>
            <person name="Zhang J."/>
        </authorList>
    </citation>
    <scope>NUCLEOTIDE SEQUENCE [LARGE SCALE GENOMIC DNA]</scope>
    <source>
        <strain evidence="8 9">BZ1</strain>
    </source>
</reference>
<evidence type="ECO:0000256" key="1">
    <source>
        <dbReference type="ARBA" id="ARBA00004196"/>
    </source>
</evidence>
<evidence type="ECO:0000256" key="4">
    <source>
        <dbReference type="SAM" id="Coils"/>
    </source>
</evidence>
<sequence>MLTKRNYLRQMEALLMKLNNKRLMVALLSSSLLIPSLAGCSSNTDKTTTTDKSSAVTQEEGNNEIKTIAAELKSSLKSFNEAVSNKNSDKVKKTSEQLNYQWLSGESNIRETFPLLYTEIEKYMIPLYSEASTDKPDLAKIKELAVSLDEALTKLENAKETEEKSTAALDKAVEQYKLYVLDETSKLVSSTQDFTNAVKAKDVQKAKELYVEARTHYERIEPIAESFGELDPKIDAREGDVDPSEWGGFHRIEKALWENEPLDSMASVADQLYKDVLQLQEEVKNLKLRPTEVVAGSISLINEASISKITGEEERYSHVDLMDLGANVEGSFEIYNAILPALIENDKELASKLDLHFNQMTTILNSYKKNGQYVLYTELTKEQIREISQKLGVLSELMAQTAKILQ</sequence>
<dbReference type="Gene3D" id="1.20.1420.20">
    <property type="entry name" value="M75 peptidase, HXXE motif"/>
    <property type="match status" value="1"/>
</dbReference>
<dbReference type="AlphaFoldDB" id="A0A6L3V450"/>
<dbReference type="InterPro" id="IPR034981">
    <property type="entry name" value="Imelysin-like_EfeO/Algp7"/>
</dbReference>
<dbReference type="NCBIfam" id="NF041757">
    <property type="entry name" value="EfeO"/>
    <property type="match status" value="1"/>
</dbReference>
<keyword evidence="8" id="KW-0449">Lipoprotein</keyword>
<feature type="compositionally biased region" description="Low complexity" evidence="5">
    <location>
        <begin position="44"/>
        <end position="54"/>
    </location>
</feature>
<proteinExistence type="inferred from homology"/>
<feature type="coiled-coil region" evidence="4">
    <location>
        <begin position="138"/>
        <end position="175"/>
    </location>
</feature>
<accession>A0A6L3V450</accession>
<dbReference type="OrthoDB" id="7348379at2"/>
<evidence type="ECO:0000313" key="8">
    <source>
        <dbReference type="EMBL" id="KAB2328732.1"/>
    </source>
</evidence>
<protein>
    <submittedName>
        <fullName evidence="8">Efem/EfeO family lipoprotein</fullName>
    </submittedName>
</protein>
<dbReference type="Pfam" id="PF09375">
    <property type="entry name" value="Peptidase_M75"/>
    <property type="match status" value="1"/>
</dbReference>